<proteinExistence type="predicted"/>
<evidence type="ECO:0000259" key="3">
    <source>
        <dbReference type="Pfam" id="PF14326"/>
    </source>
</evidence>
<dbReference type="InterPro" id="IPR025493">
    <property type="entry name" value="DUF4384"/>
</dbReference>
<accession>A0A3D9HVL2</accession>
<feature type="signal peptide" evidence="2">
    <location>
        <begin position="1"/>
        <end position="30"/>
    </location>
</feature>
<feature type="compositionally biased region" description="Basic and acidic residues" evidence="1">
    <location>
        <begin position="228"/>
        <end position="242"/>
    </location>
</feature>
<feature type="chain" id="PRO_5017618919" evidence="2">
    <location>
        <begin position="31"/>
        <end position="551"/>
    </location>
</feature>
<dbReference type="OrthoDB" id="8434699at2"/>
<dbReference type="AlphaFoldDB" id="A0A3D9HVL2"/>
<feature type="region of interest" description="Disordered" evidence="1">
    <location>
        <begin position="222"/>
        <end position="249"/>
    </location>
</feature>
<dbReference type="RefSeq" id="WP_115934684.1">
    <property type="nucleotide sequence ID" value="NZ_QRDW01000001.1"/>
</dbReference>
<reference evidence="4 5" key="1">
    <citation type="submission" date="2018-07" db="EMBL/GenBank/DDBJ databases">
        <title>Genomic Encyclopedia of Type Strains, Phase III (KMG-III): the genomes of soil and plant-associated and newly described type strains.</title>
        <authorList>
            <person name="Whitman W."/>
        </authorList>
    </citation>
    <scope>NUCLEOTIDE SEQUENCE [LARGE SCALE GENOMIC DNA]</scope>
    <source>
        <strain evidence="4 5">CECT 8488</strain>
    </source>
</reference>
<dbReference type="Proteomes" id="UP000256845">
    <property type="component" value="Unassembled WGS sequence"/>
</dbReference>
<dbReference type="Pfam" id="PF14326">
    <property type="entry name" value="DUF4384"/>
    <property type="match status" value="1"/>
</dbReference>
<sequence>MIAFTPFARKLLTALVLPLILLSFKGAAMAADADRTLRKLAIEIIYDVPRGKKLAIRPFFDQETDLPRDIADSLYDSLFTAFFRVSAGDHVFVERQNLIKIMRSREEFYAEDLEQLLRSAKADVEIICTPTPHVDGVLLACNASDLLHATTLGRAQAVIPLDAKKSGAQPYELALSDIAFQVAPKLGDLKAIDRIAIRDQNKGSQTDLGAWLGKQLATQVESRVSQKQRQDQEQYERQRELDETAQETMQPTGHYSLTGTLYRLDETTLQLLVSFDHRGQTAAKGSAKLTLASLPESHQESQNIRERVFSAVGEAIVSAKLDQDAARRAAQNLARARVVAQALGIPGPAVKEIVSEADAAHALTKTLSAGIPIEERFIDINPTGPGERIAVEIRARVLPVGTVLVPDVKARLSKGTYRAMEPIYLDVSSTATAFIGVYSWGADNRVVRIFPNPRRPSLAVEPDSPLLLPGEKDGRFMSMPLPGYDNPEDHEALIVIASNKPTDFKSLAPEVGQTLSETMKRSTDGSQFFNALSKLDVSRISIHILPYQVRR</sequence>
<feature type="domain" description="DUF4384" evidence="3">
    <location>
        <begin position="417"/>
        <end position="501"/>
    </location>
</feature>
<name>A0A3D9HVL2_9PROT</name>
<evidence type="ECO:0000313" key="5">
    <source>
        <dbReference type="Proteomes" id="UP000256845"/>
    </source>
</evidence>
<keyword evidence="5" id="KW-1185">Reference proteome</keyword>
<comment type="caution">
    <text evidence="4">The sequence shown here is derived from an EMBL/GenBank/DDBJ whole genome shotgun (WGS) entry which is preliminary data.</text>
</comment>
<evidence type="ECO:0000313" key="4">
    <source>
        <dbReference type="EMBL" id="RED53554.1"/>
    </source>
</evidence>
<evidence type="ECO:0000256" key="2">
    <source>
        <dbReference type="SAM" id="SignalP"/>
    </source>
</evidence>
<keyword evidence="2" id="KW-0732">Signal</keyword>
<gene>
    <name evidence="4" type="ORF">DFP90_101345</name>
</gene>
<dbReference type="EMBL" id="QRDW01000001">
    <property type="protein sequence ID" value="RED53554.1"/>
    <property type="molecule type" value="Genomic_DNA"/>
</dbReference>
<protein>
    <submittedName>
        <fullName evidence="4">Uncharacterized protein DUF4384</fullName>
    </submittedName>
</protein>
<evidence type="ECO:0000256" key="1">
    <source>
        <dbReference type="SAM" id="MobiDB-lite"/>
    </source>
</evidence>
<organism evidence="4 5">
    <name type="scientific">Aestuariispira insulae</name>
    <dbReference type="NCBI Taxonomy" id="1461337"/>
    <lineage>
        <taxon>Bacteria</taxon>
        <taxon>Pseudomonadati</taxon>
        <taxon>Pseudomonadota</taxon>
        <taxon>Alphaproteobacteria</taxon>
        <taxon>Rhodospirillales</taxon>
        <taxon>Kiloniellaceae</taxon>
        <taxon>Aestuariispira</taxon>
    </lineage>
</organism>